<protein>
    <submittedName>
        <fullName evidence="2">Uncharacterized protein</fullName>
    </submittedName>
</protein>
<gene>
    <name evidence="2" type="ORF">MOF03_03715</name>
</gene>
<comment type="caution">
    <text evidence="2">The sequence shown here is derived from an EMBL/GenBank/DDBJ whole genome shotgun (WGS) entry which is preliminary data.</text>
</comment>
<keyword evidence="1" id="KW-0472">Membrane</keyword>
<accession>A0A9Q4EIX6</accession>
<proteinExistence type="predicted"/>
<keyword evidence="1" id="KW-0812">Transmembrane</keyword>
<name>A0A9Q4EIX6_9BACI</name>
<reference evidence="2" key="1">
    <citation type="submission" date="2022-02" db="EMBL/GenBank/DDBJ databases">
        <title>Crop Bioprotection Bacillus Genome Sequencing.</title>
        <authorList>
            <person name="Dunlap C."/>
        </authorList>
    </citation>
    <scope>NUCLEOTIDE SEQUENCE</scope>
    <source>
        <strain evidence="2">EC49O2N-C10</strain>
    </source>
</reference>
<evidence type="ECO:0000313" key="2">
    <source>
        <dbReference type="EMBL" id="MCY9183768.1"/>
    </source>
</evidence>
<feature type="transmembrane region" description="Helical" evidence="1">
    <location>
        <begin position="83"/>
        <end position="104"/>
    </location>
</feature>
<dbReference type="Proteomes" id="UP001073053">
    <property type="component" value="Unassembled WGS sequence"/>
</dbReference>
<sequence>MEKILEWIDIMYLIGILVLPGRVLFYSFVFCGSQPCVILDIGDHIQKVMVSMKKVSLKYILTIFSICAALQETDDMSIAHSWILTEIVRFLICAAVFIILTFLLETVFPNKKESH</sequence>
<dbReference type="RefSeq" id="WP_268498266.1">
    <property type="nucleotide sequence ID" value="NZ_JALAVZ010000011.1"/>
</dbReference>
<keyword evidence="1" id="KW-1133">Transmembrane helix</keyword>
<dbReference type="AlphaFoldDB" id="A0A9Q4EIX6"/>
<feature type="transmembrane region" description="Helical" evidence="1">
    <location>
        <begin position="55"/>
        <end position="71"/>
    </location>
</feature>
<feature type="transmembrane region" description="Helical" evidence="1">
    <location>
        <begin position="12"/>
        <end position="34"/>
    </location>
</feature>
<organism evidence="2 3">
    <name type="scientific">Bacillus halotolerans</name>
    <dbReference type="NCBI Taxonomy" id="260554"/>
    <lineage>
        <taxon>Bacteria</taxon>
        <taxon>Bacillati</taxon>
        <taxon>Bacillota</taxon>
        <taxon>Bacilli</taxon>
        <taxon>Bacillales</taxon>
        <taxon>Bacillaceae</taxon>
        <taxon>Bacillus</taxon>
    </lineage>
</organism>
<evidence type="ECO:0000256" key="1">
    <source>
        <dbReference type="SAM" id="Phobius"/>
    </source>
</evidence>
<evidence type="ECO:0000313" key="3">
    <source>
        <dbReference type="Proteomes" id="UP001073053"/>
    </source>
</evidence>
<dbReference type="EMBL" id="JALAWA010000002">
    <property type="protein sequence ID" value="MCY9183768.1"/>
    <property type="molecule type" value="Genomic_DNA"/>
</dbReference>